<dbReference type="Proteomes" id="UP000230956">
    <property type="component" value="Unassembled WGS sequence"/>
</dbReference>
<dbReference type="PROSITE" id="PS00788">
    <property type="entry name" value="CHORISMATE_SYNTHASE_2"/>
    <property type="match status" value="1"/>
</dbReference>
<feature type="binding site" evidence="11">
    <location>
        <position position="40"/>
    </location>
    <ligand>
        <name>NADP(+)</name>
        <dbReference type="ChEBI" id="CHEBI:58349"/>
    </ligand>
</feature>
<evidence type="ECO:0000256" key="5">
    <source>
        <dbReference type="ARBA" id="ARBA00022630"/>
    </source>
</evidence>
<proteinExistence type="inferred from homology"/>
<keyword evidence="7 11" id="KW-0274">FAD</keyword>
<dbReference type="GO" id="GO:0009073">
    <property type="term" value="P:aromatic amino acid family biosynthetic process"/>
    <property type="evidence" value="ECO:0007669"/>
    <property type="project" value="UniProtKB-KW"/>
</dbReference>
<comment type="caution">
    <text evidence="12">The sequence shown here is derived from an EMBL/GenBank/DDBJ whole genome shotgun (WGS) entry which is preliminary data.</text>
</comment>
<dbReference type="InterPro" id="IPR035904">
    <property type="entry name" value="Chorismate_synth_AroC_sf"/>
</dbReference>
<dbReference type="EC" id="4.2.3.5" evidence="3 11"/>
<accession>A0A2M7T693</accession>
<gene>
    <name evidence="11" type="primary">aroC</name>
    <name evidence="12" type="ORF">COY37_09265</name>
</gene>
<dbReference type="RefSeq" id="WP_286678004.1">
    <property type="nucleotide sequence ID" value="NZ_MNXI01000052.1"/>
</dbReference>
<dbReference type="PROSITE" id="PS00789">
    <property type="entry name" value="CHORISMATE_SYNTHASE_3"/>
    <property type="match status" value="1"/>
</dbReference>
<dbReference type="PANTHER" id="PTHR21085">
    <property type="entry name" value="CHORISMATE SYNTHASE"/>
    <property type="match status" value="1"/>
</dbReference>
<dbReference type="NCBIfam" id="TIGR00033">
    <property type="entry name" value="aroC"/>
    <property type="match status" value="1"/>
</dbReference>
<keyword evidence="5 11" id="KW-0285">Flavoprotein</keyword>
<dbReference type="EMBL" id="PFNG01000214">
    <property type="protein sequence ID" value="PIZ36127.1"/>
    <property type="molecule type" value="Genomic_DNA"/>
</dbReference>
<comment type="catalytic activity">
    <reaction evidence="11">
        <text>5-O-(1-carboxyvinyl)-3-phosphoshikimate = chorismate + phosphate</text>
        <dbReference type="Rhea" id="RHEA:21020"/>
        <dbReference type="ChEBI" id="CHEBI:29748"/>
        <dbReference type="ChEBI" id="CHEBI:43474"/>
        <dbReference type="ChEBI" id="CHEBI:57701"/>
        <dbReference type="EC" id="4.2.3.5"/>
    </reaction>
</comment>
<evidence type="ECO:0000256" key="2">
    <source>
        <dbReference type="ARBA" id="ARBA00008014"/>
    </source>
</evidence>
<evidence type="ECO:0000256" key="1">
    <source>
        <dbReference type="ARBA" id="ARBA00005044"/>
    </source>
</evidence>
<dbReference type="PIRSF" id="PIRSF001456">
    <property type="entry name" value="Chorismate_synth"/>
    <property type="match status" value="1"/>
</dbReference>
<name>A0A2M7T693_9ACTN</name>
<keyword evidence="10 11" id="KW-0456">Lyase</keyword>
<dbReference type="CDD" id="cd07304">
    <property type="entry name" value="Chorismate_synthase"/>
    <property type="match status" value="1"/>
</dbReference>
<dbReference type="FunFam" id="3.60.150.10:FF:000002">
    <property type="entry name" value="Chorismate synthase"/>
    <property type="match status" value="1"/>
</dbReference>
<evidence type="ECO:0000256" key="8">
    <source>
        <dbReference type="ARBA" id="ARBA00022857"/>
    </source>
</evidence>
<dbReference type="Gene3D" id="3.60.150.10">
    <property type="entry name" value="Chorismate synthase AroC"/>
    <property type="match status" value="1"/>
</dbReference>
<dbReference type="Pfam" id="PF01264">
    <property type="entry name" value="Chorismate_synt"/>
    <property type="match status" value="1"/>
</dbReference>
<dbReference type="NCBIfam" id="NF003793">
    <property type="entry name" value="PRK05382.1"/>
    <property type="match status" value="1"/>
</dbReference>
<comment type="pathway">
    <text evidence="1 11">Metabolic intermediate biosynthesis; chorismate biosynthesis; chorismate from D-erythrose 4-phosphate and phosphoenolpyruvate: step 7/7.</text>
</comment>
<dbReference type="InterPro" id="IPR020541">
    <property type="entry name" value="Chorismate_synthase_CS"/>
</dbReference>
<keyword evidence="8 11" id="KW-0521">NADP</keyword>
<dbReference type="UniPathway" id="UPA00053">
    <property type="reaction ID" value="UER00090"/>
</dbReference>
<sequence>MIRYVTAGESHGPALFAIIEGVPAGLGIKVDTINKELARRQLGFGRGGRMQIETDTAQVLSGVRFGKALGSPITLKVDNRDWKNWLERMSVEEISGKAEVVTQPRPGHADLSGVLKTGQKDIRNILERSSARETAARVAAGAVAKLLLAEFGIQVVSHVISIGDVEANTEKLPLPDDLERIDRSPARSFDKEATGRMVELIEKIRSAKDTIGGVFEVLVYGCPPGLGGYASWEEKLDGNIARALMSIQAIKGVEIGEGFDVSAKPGSLAHDEIFYEKGRGYYRKTNRAGGIEGGMTNGEVVIARAAMKPIPTLMQPLKTVDIATKQSVDAVKERSDVCAVPAAAVIGEAVVAFEIAKALIGKFGGDAMEDTKAAYDRYLKRLEV</sequence>
<evidence type="ECO:0000256" key="10">
    <source>
        <dbReference type="ARBA" id="ARBA00023239"/>
    </source>
</evidence>
<reference evidence="13" key="1">
    <citation type="submission" date="2017-09" db="EMBL/GenBank/DDBJ databases">
        <title>Depth-based differentiation of microbial function through sediment-hosted aquifers and enrichment of novel symbionts in the deep terrestrial subsurface.</title>
        <authorList>
            <person name="Probst A.J."/>
            <person name="Ladd B."/>
            <person name="Jarett J.K."/>
            <person name="Geller-Mcgrath D.E."/>
            <person name="Sieber C.M.K."/>
            <person name="Emerson J.B."/>
            <person name="Anantharaman K."/>
            <person name="Thomas B.C."/>
            <person name="Malmstrom R."/>
            <person name="Stieglmeier M."/>
            <person name="Klingl A."/>
            <person name="Woyke T."/>
            <person name="Ryan C.M."/>
            <person name="Banfield J.F."/>
        </authorList>
    </citation>
    <scope>NUCLEOTIDE SEQUENCE [LARGE SCALE GENOMIC DNA]</scope>
</reference>
<dbReference type="GO" id="GO:0005829">
    <property type="term" value="C:cytosol"/>
    <property type="evidence" value="ECO:0007669"/>
    <property type="project" value="TreeGrafter"/>
</dbReference>
<keyword evidence="4 11" id="KW-0028">Amino-acid biosynthesis</keyword>
<evidence type="ECO:0000256" key="9">
    <source>
        <dbReference type="ARBA" id="ARBA00023141"/>
    </source>
</evidence>
<evidence type="ECO:0000256" key="6">
    <source>
        <dbReference type="ARBA" id="ARBA00022643"/>
    </source>
</evidence>
<evidence type="ECO:0000313" key="13">
    <source>
        <dbReference type="Proteomes" id="UP000230956"/>
    </source>
</evidence>
<dbReference type="InterPro" id="IPR000453">
    <property type="entry name" value="Chorismate_synth"/>
</dbReference>
<dbReference type="GO" id="GO:0010181">
    <property type="term" value="F:FMN binding"/>
    <property type="evidence" value="ECO:0007669"/>
    <property type="project" value="TreeGrafter"/>
</dbReference>
<comment type="function">
    <text evidence="11">Catalyzes the anti-1,4-elimination of the C-3 phosphate and the C-6 proR hydrogen from 5-enolpyruvylshikimate-3-phosphate (EPSP) to yield chorismate, which is the branch point compound that serves as the starting substrate for the three terminal pathways of aromatic amino acid biosynthesis. This reaction introduces a second double bond into the aromatic ring system.</text>
</comment>
<feature type="binding site" evidence="11">
    <location>
        <position position="46"/>
    </location>
    <ligand>
        <name>NADP(+)</name>
        <dbReference type="ChEBI" id="CHEBI:58349"/>
    </ligand>
</feature>
<evidence type="ECO:0000256" key="3">
    <source>
        <dbReference type="ARBA" id="ARBA00013036"/>
    </source>
</evidence>
<feature type="binding site" evidence="11">
    <location>
        <position position="293"/>
    </location>
    <ligand>
        <name>FMN</name>
        <dbReference type="ChEBI" id="CHEBI:58210"/>
    </ligand>
</feature>
<comment type="similarity">
    <text evidence="2 11">Belongs to the chorismate synthase family.</text>
</comment>
<dbReference type="GO" id="GO:0004107">
    <property type="term" value="F:chorismate synthase activity"/>
    <property type="evidence" value="ECO:0007669"/>
    <property type="project" value="UniProtKB-UniRule"/>
</dbReference>
<dbReference type="GO" id="GO:0008652">
    <property type="term" value="P:amino acid biosynthetic process"/>
    <property type="evidence" value="ECO:0007669"/>
    <property type="project" value="UniProtKB-KW"/>
</dbReference>
<dbReference type="GO" id="GO:0009423">
    <property type="term" value="P:chorismate biosynthetic process"/>
    <property type="evidence" value="ECO:0007669"/>
    <property type="project" value="UniProtKB-UniRule"/>
</dbReference>
<feature type="binding site" evidence="11">
    <location>
        <begin position="128"/>
        <end position="130"/>
    </location>
    <ligand>
        <name>FMN</name>
        <dbReference type="ChEBI" id="CHEBI:58210"/>
    </ligand>
</feature>
<evidence type="ECO:0000256" key="11">
    <source>
        <dbReference type="HAMAP-Rule" id="MF_00300"/>
    </source>
</evidence>
<protein>
    <recommendedName>
        <fullName evidence="3 11">Chorismate synthase</fullName>
        <shortName evidence="11">CS</shortName>
        <ecNumber evidence="3 11">4.2.3.5</ecNumber>
    </recommendedName>
    <alternativeName>
        <fullName evidence="11">5-enolpyruvylshikimate-3-phosphate phospholyase</fullName>
    </alternativeName>
</protein>
<dbReference type="SUPFAM" id="SSF103263">
    <property type="entry name" value="Chorismate synthase, AroC"/>
    <property type="match status" value="1"/>
</dbReference>
<dbReference type="HAMAP" id="MF_00300">
    <property type="entry name" value="Chorismate_synth"/>
    <property type="match status" value="1"/>
</dbReference>
<organism evidence="12 13">
    <name type="scientific">Candidatus Aquicultor secundus</name>
    <dbReference type="NCBI Taxonomy" id="1973895"/>
    <lineage>
        <taxon>Bacteria</taxon>
        <taxon>Bacillati</taxon>
        <taxon>Actinomycetota</taxon>
        <taxon>Candidatus Aquicultoria</taxon>
        <taxon>Candidatus Aquicultorales</taxon>
        <taxon>Candidatus Aquicultoraceae</taxon>
        <taxon>Candidatus Aquicultor</taxon>
    </lineage>
</organism>
<feature type="binding site" evidence="11">
    <location>
        <begin position="308"/>
        <end position="312"/>
    </location>
    <ligand>
        <name>FMN</name>
        <dbReference type="ChEBI" id="CHEBI:58210"/>
    </ligand>
</feature>
<comment type="subunit">
    <text evidence="11">Homotetramer.</text>
</comment>
<keyword evidence="6 11" id="KW-0288">FMN</keyword>
<comment type="cofactor">
    <cofactor evidence="11">
        <name>FMNH2</name>
        <dbReference type="ChEBI" id="CHEBI:57618"/>
    </cofactor>
    <text evidence="11">Reduced FMN (FMNH(2)).</text>
</comment>
<dbReference type="AlphaFoldDB" id="A0A2M7T693"/>
<keyword evidence="9 11" id="KW-0057">Aromatic amino acid biosynthesis</keyword>
<dbReference type="PANTHER" id="PTHR21085:SF0">
    <property type="entry name" value="CHORISMATE SYNTHASE"/>
    <property type="match status" value="1"/>
</dbReference>
<feature type="binding site" evidence="11">
    <location>
        <position position="334"/>
    </location>
    <ligand>
        <name>FMN</name>
        <dbReference type="ChEBI" id="CHEBI:58210"/>
    </ligand>
</feature>
<feature type="binding site" evidence="11">
    <location>
        <begin position="248"/>
        <end position="249"/>
    </location>
    <ligand>
        <name>FMN</name>
        <dbReference type="ChEBI" id="CHEBI:58210"/>
    </ligand>
</feature>
<evidence type="ECO:0000256" key="7">
    <source>
        <dbReference type="ARBA" id="ARBA00022827"/>
    </source>
</evidence>
<evidence type="ECO:0000313" key="12">
    <source>
        <dbReference type="EMBL" id="PIZ36127.1"/>
    </source>
</evidence>
<evidence type="ECO:0000256" key="4">
    <source>
        <dbReference type="ARBA" id="ARBA00022605"/>
    </source>
</evidence>